<dbReference type="Proteomes" id="UP001190700">
    <property type="component" value="Unassembled WGS sequence"/>
</dbReference>
<evidence type="ECO:0000256" key="6">
    <source>
        <dbReference type="SAM" id="Phobius"/>
    </source>
</evidence>
<comment type="subcellular location">
    <subcellularLocation>
        <location evidence="1">Membrane</location>
        <topology evidence="1">Multi-pass membrane protein</topology>
    </subcellularLocation>
</comment>
<evidence type="ECO:0000256" key="4">
    <source>
        <dbReference type="ARBA" id="ARBA00023136"/>
    </source>
</evidence>
<feature type="transmembrane region" description="Helical" evidence="6">
    <location>
        <begin position="248"/>
        <end position="272"/>
    </location>
</feature>
<keyword evidence="4 6" id="KW-0472">Membrane</keyword>
<protein>
    <recommendedName>
        <fullName evidence="7">G-protein coupled receptors family 2 profile 2 domain-containing protein</fullName>
    </recommendedName>
</protein>
<dbReference type="InterPro" id="IPR017981">
    <property type="entry name" value="GPCR_2-like_7TM"/>
</dbReference>
<evidence type="ECO:0000259" key="7">
    <source>
        <dbReference type="PROSITE" id="PS50261"/>
    </source>
</evidence>
<evidence type="ECO:0000256" key="2">
    <source>
        <dbReference type="ARBA" id="ARBA00022692"/>
    </source>
</evidence>
<dbReference type="GO" id="GO:0005886">
    <property type="term" value="C:plasma membrane"/>
    <property type="evidence" value="ECO:0007669"/>
    <property type="project" value="TreeGrafter"/>
</dbReference>
<evidence type="ECO:0000256" key="5">
    <source>
        <dbReference type="SAM" id="MobiDB-lite"/>
    </source>
</evidence>
<proteinExistence type="predicted"/>
<keyword evidence="9" id="KW-1185">Reference proteome</keyword>
<dbReference type="EMBL" id="LGRX02035519">
    <property type="protein sequence ID" value="KAK3234287.1"/>
    <property type="molecule type" value="Genomic_DNA"/>
</dbReference>
<dbReference type="PANTHER" id="PTHR23112">
    <property type="entry name" value="G PROTEIN-COUPLED RECEPTOR 157-RELATED"/>
    <property type="match status" value="1"/>
</dbReference>
<dbReference type="SUPFAM" id="SSF81321">
    <property type="entry name" value="Family A G protein-coupled receptor-like"/>
    <property type="match status" value="1"/>
</dbReference>
<reference evidence="8 9" key="1">
    <citation type="journal article" date="2015" name="Genome Biol. Evol.">
        <title>Comparative Genomics of a Bacterivorous Green Alga Reveals Evolutionary Causalities and Consequences of Phago-Mixotrophic Mode of Nutrition.</title>
        <authorList>
            <person name="Burns J.A."/>
            <person name="Paasch A."/>
            <person name="Narechania A."/>
            <person name="Kim E."/>
        </authorList>
    </citation>
    <scope>NUCLEOTIDE SEQUENCE [LARGE SCALE GENOMIC DNA]</scope>
    <source>
        <strain evidence="8 9">PLY_AMNH</strain>
    </source>
</reference>
<keyword evidence="3 6" id="KW-1133">Transmembrane helix</keyword>
<evidence type="ECO:0000313" key="8">
    <source>
        <dbReference type="EMBL" id="KAK3234287.1"/>
    </source>
</evidence>
<accession>A0AAE0BDB5</accession>
<comment type="caution">
    <text evidence="8">The sequence shown here is derived from an EMBL/GenBank/DDBJ whole genome shotgun (WGS) entry which is preliminary data.</text>
</comment>
<feature type="transmembrane region" description="Helical" evidence="6">
    <location>
        <begin position="121"/>
        <end position="142"/>
    </location>
</feature>
<feature type="domain" description="G-protein coupled receptors family 2 profile 2" evidence="7">
    <location>
        <begin position="86"/>
        <end position="272"/>
    </location>
</feature>
<dbReference type="GO" id="GO:0007189">
    <property type="term" value="P:adenylate cyclase-activating G protein-coupled receptor signaling pathway"/>
    <property type="evidence" value="ECO:0007669"/>
    <property type="project" value="TreeGrafter"/>
</dbReference>
<feature type="transmembrane region" description="Helical" evidence="6">
    <location>
        <begin position="91"/>
        <end position="109"/>
    </location>
</feature>
<feature type="region of interest" description="Disordered" evidence="5">
    <location>
        <begin position="454"/>
        <end position="532"/>
    </location>
</feature>
<dbReference type="Gene3D" id="1.20.1070.10">
    <property type="entry name" value="Rhodopsin 7-helix transmembrane proteins"/>
    <property type="match status" value="1"/>
</dbReference>
<feature type="transmembrane region" description="Helical" evidence="6">
    <location>
        <begin position="194"/>
        <end position="212"/>
    </location>
</feature>
<dbReference type="GO" id="GO:0007166">
    <property type="term" value="P:cell surface receptor signaling pathway"/>
    <property type="evidence" value="ECO:0007669"/>
    <property type="project" value="InterPro"/>
</dbReference>
<feature type="transmembrane region" description="Helical" evidence="6">
    <location>
        <begin position="51"/>
        <end position="71"/>
    </location>
</feature>
<dbReference type="GO" id="GO:0004930">
    <property type="term" value="F:G protein-coupled receptor activity"/>
    <property type="evidence" value="ECO:0007669"/>
    <property type="project" value="TreeGrafter"/>
</dbReference>
<dbReference type="AlphaFoldDB" id="A0AAE0BDB5"/>
<feature type="compositionally biased region" description="Low complexity" evidence="5">
    <location>
        <begin position="486"/>
        <end position="496"/>
    </location>
</feature>
<evidence type="ECO:0000313" key="9">
    <source>
        <dbReference type="Proteomes" id="UP001190700"/>
    </source>
</evidence>
<evidence type="ECO:0000256" key="3">
    <source>
        <dbReference type="ARBA" id="ARBA00022989"/>
    </source>
</evidence>
<organism evidence="8 9">
    <name type="scientific">Cymbomonas tetramitiformis</name>
    <dbReference type="NCBI Taxonomy" id="36881"/>
    <lineage>
        <taxon>Eukaryota</taxon>
        <taxon>Viridiplantae</taxon>
        <taxon>Chlorophyta</taxon>
        <taxon>Pyramimonadophyceae</taxon>
        <taxon>Pyramimonadales</taxon>
        <taxon>Pyramimonadaceae</taxon>
        <taxon>Cymbomonas</taxon>
    </lineage>
</organism>
<feature type="compositionally biased region" description="Polar residues" evidence="5">
    <location>
        <begin position="455"/>
        <end position="472"/>
    </location>
</feature>
<evidence type="ECO:0000256" key="1">
    <source>
        <dbReference type="ARBA" id="ARBA00004141"/>
    </source>
</evidence>
<dbReference type="PROSITE" id="PS50261">
    <property type="entry name" value="G_PROTEIN_RECEP_F2_4"/>
    <property type="match status" value="1"/>
</dbReference>
<keyword evidence="2 6" id="KW-0812">Transmembrane</keyword>
<feature type="transmembrane region" description="Helical" evidence="6">
    <location>
        <begin position="293"/>
        <end position="312"/>
    </location>
</feature>
<dbReference type="PANTHER" id="PTHR23112:SF0">
    <property type="entry name" value="TRANSMEMBRANE PROTEIN 116"/>
    <property type="match status" value="1"/>
</dbReference>
<gene>
    <name evidence="8" type="ORF">CYMTET_55449</name>
</gene>
<name>A0AAE0BDB5_9CHLO</name>
<sequence length="638" mass="70830">MASSLRSPLLSSRSPIADVDAVNPLRGDAVRQNHPTERVAGLKDVLLRKNVLIIITLIVYAGAYCIAYYLYQQQDEAIRLGQNPKQATYQIAGGSAGLLSCLLVMLSYLRNKRLQRHPNNLIFWRTLADALNATLFLIGGAVGTLSTDNTACKPYSVLRELFFLSSEGWFFAMCLDLWHSSVNPFFSFKNMMRWYHVMAWTMGAIFAIMLWLTGGYGWTMFGTTTSSQSFCWVKNMGQSLDLNNFKTVFIYLPVALIYIVIVILLVASFLRLRHGRLPHTFRTRLHVLVLHSMNVMAYGAHWVACTLLYWSLHWTPGRCTNEVCGATFIYVLTSKGVMNLVVWVLTNEPELMFGPSPLEKLPGDSDEVFEEQDDSYKPQVNQALQAEVMHYLTEGIMTSTRILGEDPRRIAEREMDLNKNDLPPIGWTDILDEIYCISFGWNRRICMHQPEARRANQQPAASPVQVTPSSSGALLRAESAERREAPAAAFTLEAPAKGSEPEKAVDQGRGGLGPEHEDVGFSTPTPSENGEAAELQTEGGAEIADRDAEVEARGENSATCAAACGGGHVAADVKGQRAPDMLHSPEASSQAGGNQKVKFISYQEEEFQSVRHHCGITEEGSRHAFRGYNMRPGLSTYI</sequence>